<keyword evidence="2" id="KW-0472">Membrane</keyword>
<protein>
    <submittedName>
        <fullName evidence="3">Uncharacterized protein</fullName>
    </submittedName>
</protein>
<organism evidence="3 4">
    <name type="scientific">Steroidobacter flavus</name>
    <dbReference type="NCBI Taxonomy" id="1842136"/>
    <lineage>
        <taxon>Bacteria</taxon>
        <taxon>Pseudomonadati</taxon>
        <taxon>Pseudomonadota</taxon>
        <taxon>Gammaproteobacteria</taxon>
        <taxon>Steroidobacterales</taxon>
        <taxon>Steroidobacteraceae</taxon>
        <taxon>Steroidobacter</taxon>
    </lineage>
</organism>
<keyword evidence="4" id="KW-1185">Reference proteome</keyword>
<sequence>MGLSETIMAAMIGALATVTTALFQIFSSFKQQRSSRVDAKPKKGSTFRSILAVLALMVASAAGGFLYSEFMKQRAAEDMRAMRDELREMRSMIAAEREAARAEVSTPAKSAPNEPVTLPAAMESVADSVESVVYVPACRAAGATAACSEQEAQRIALCGTIPSYARVDRIHLFAQPDAMQYPWEKHQVTFEQDLGGARFTGNSFEYAQGQELKAVCVNFMQWSSEHPHIARIVVEFGFGNAPAPAEPAPMTTPLQSPPAQVPAVIAAESLHPVPTAAAFTGTGASQ</sequence>
<dbReference type="EMBL" id="JBHSDU010000015">
    <property type="protein sequence ID" value="MFC4314904.1"/>
    <property type="molecule type" value="Genomic_DNA"/>
</dbReference>
<feature type="transmembrane region" description="Helical" evidence="2">
    <location>
        <begin position="6"/>
        <end position="26"/>
    </location>
</feature>
<comment type="caution">
    <text evidence="3">The sequence shown here is derived from an EMBL/GenBank/DDBJ whole genome shotgun (WGS) entry which is preliminary data.</text>
</comment>
<keyword evidence="2" id="KW-1133">Transmembrane helix</keyword>
<evidence type="ECO:0000256" key="1">
    <source>
        <dbReference type="SAM" id="Coils"/>
    </source>
</evidence>
<proteinExistence type="predicted"/>
<accession>A0ABV8T845</accession>
<name>A0ABV8T845_9GAMM</name>
<feature type="transmembrane region" description="Helical" evidence="2">
    <location>
        <begin position="47"/>
        <end position="67"/>
    </location>
</feature>
<evidence type="ECO:0000313" key="3">
    <source>
        <dbReference type="EMBL" id="MFC4314904.1"/>
    </source>
</evidence>
<evidence type="ECO:0000313" key="4">
    <source>
        <dbReference type="Proteomes" id="UP001595904"/>
    </source>
</evidence>
<keyword evidence="1" id="KW-0175">Coiled coil</keyword>
<gene>
    <name evidence="3" type="ORF">ACFPN2_37930</name>
</gene>
<dbReference type="RefSeq" id="WP_380606465.1">
    <property type="nucleotide sequence ID" value="NZ_JBHSDU010000015.1"/>
</dbReference>
<keyword evidence="2" id="KW-0812">Transmembrane</keyword>
<feature type="coiled-coil region" evidence="1">
    <location>
        <begin position="72"/>
        <end position="103"/>
    </location>
</feature>
<dbReference type="Proteomes" id="UP001595904">
    <property type="component" value="Unassembled WGS sequence"/>
</dbReference>
<evidence type="ECO:0000256" key="2">
    <source>
        <dbReference type="SAM" id="Phobius"/>
    </source>
</evidence>
<reference evidence="4" key="1">
    <citation type="journal article" date="2019" name="Int. J. Syst. Evol. Microbiol.">
        <title>The Global Catalogue of Microorganisms (GCM) 10K type strain sequencing project: providing services to taxonomists for standard genome sequencing and annotation.</title>
        <authorList>
            <consortium name="The Broad Institute Genomics Platform"/>
            <consortium name="The Broad Institute Genome Sequencing Center for Infectious Disease"/>
            <person name="Wu L."/>
            <person name="Ma J."/>
        </authorList>
    </citation>
    <scope>NUCLEOTIDE SEQUENCE [LARGE SCALE GENOMIC DNA]</scope>
    <source>
        <strain evidence="4">CGMCC 1.10759</strain>
    </source>
</reference>